<dbReference type="eggNOG" id="COG0833">
    <property type="taxonomic scope" value="Bacteria"/>
</dbReference>
<feature type="transmembrane region" description="Helical" evidence="6">
    <location>
        <begin position="412"/>
        <end position="431"/>
    </location>
</feature>
<dbReference type="GO" id="GO:0055085">
    <property type="term" value="P:transmembrane transport"/>
    <property type="evidence" value="ECO:0007669"/>
    <property type="project" value="InterPro"/>
</dbReference>
<dbReference type="InterPro" id="IPR004841">
    <property type="entry name" value="AA-permease/SLC12A_dom"/>
</dbReference>
<keyword evidence="5 6" id="KW-0472">Membrane</keyword>
<feature type="transmembrane region" description="Helical" evidence="6">
    <location>
        <begin position="340"/>
        <end position="365"/>
    </location>
</feature>
<dbReference type="PROSITE" id="PS00218">
    <property type="entry name" value="AMINO_ACID_PERMEASE_1"/>
    <property type="match status" value="1"/>
</dbReference>
<dbReference type="GO" id="GO:0006865">
    <property type="term" value="P:amino acid transport"/>
    <property type="evidence" value="ECO:0007669"/>
    <property type="project" value="InterPro"/>
</dbReference>
<comment type="caution">
    <text evidence="8">The sequence shown here is derived from an EMBL/GenBank/DDBJ whole genome shotgun (WGS) entry which is preliminary data.</text>
</comment>
<dbReference type="Pfam" id="PF00324">
    <property type="entry name" value="AA_permease"/>
    <property type="match status" value="1"/>
</dbReference>
<feature type="transmembrane region" description="Helical" evidence="6">
    <location>
        <begin position="108"/>
        <end position="128"/>
    </location>
</feature>
<organism evidence="8 9">
    <name type="scientific">Sutterella wadsworthensis HGA0223</name>
    <dbReference type="NCBI Taxonomy" id="1203554"/>
    <lineage>
        <taxon>Bacteria</taxon>
        <taxon>Pseudomonadati</taxon>
        <taxon>Pseudomonadota</taxon>
        <taxon>Betaproteobacteria</taxon>
        <taxon>Burkholderiales</taxon>
        <taxon>Sutterellaceae</taxon>
        <taxon>Sutterella</taxon>
    </lineage>
</organism>
<feature type="domain" description="Amino acid permease/ SLC12A" evidence="7">
    <location>
        <begin position="1"/>
        <end position="403"/>
    </location>
</feature>
<dbReference type="PIRSF" id="PIRSF006060">
    <property type="entry name" value="AA_transporter"/>
    <property type="match status" value="1"/>
</dbReference>
<dbReference type="Proteomes" id="UP000014400">
    <property type="component" value="Unassembled WGS sequence"/>
</dbReference>
<dbReference type="STRING" id="1203554.HMPREF1476_00305"/>
<evidence type="ECO:0000256" key="4">
    <source>
        <dbReference type="ARBA" id="ARBA00022989"/>
    </source>
</evidence>
<evidence type="ECO:0000256" key="6">
    <source>
        <dbReference type="SAM" id="Phobius"/>
    </source>
</evidence>
<dbReference type="InterPro" id="IPR004840">
    <property type="entry name" value="Amino_acid_permease_CS"/>
</dbReference>
<keyword evidence="9" id="KW-1185">Reference proteome</keyword>
<keyword evidence="2" id="KW-0813">Transport</keyword>
<comment type="subcellular location">
    <subcellularLocation>
        <location evidence="1">Membrane</location>
        <topology evidence="1">Multi-pass membrane protein</topology>
    </subcellularLocation>
</comment>
<protein>
    <recommendedName>
        <fullName evidence="7">Amino acid permease/ SLC12A domain-containing protein</fullName>
    </recommendedName>
</protein>
<dbReference type="PATRIC" id="fig|1203554.3.peg.283"/>
<feature type="transmembrane region" description="Helical" evidence="6">
    <location>
        <begin position="135"/>
        <end position="156"/>
    </location>
</feature>
<dbReference type="PANTHER" id="PTHR43495">
    <property type="entry name" value="GABA PERMEASE"/>
    <property type="match status" value="1"/>
</dbReference>
<accession>S3BLF0</accession>
<evidence type="ECO:0000313" key="8">
    <source>
        <dbReference type="EMBL" id="EPE02069.1"/>
    </source>
</evidence>
<keyword evidence="4 6" id="KW-1133">Transmembrane helix</keyword>
<dbReference type="Gene3D" id="1.20.1740.10">
    <property type="entry name" value="Amino acid/polyamine transporter I"/>
    <property type="match status" value="1"/>
</dbReference>
<evidence type="ECO:0000256" key="3">
    <source>
        <dbReference type="ARBA" id="ARBA00022692"/>
    </source>
</evidence>
<evidence type="ECO:0000256" key="2">
    <source>
        <dbReference type="ARBA" id="ARBA00022448"/>
    </source>
</evidence>
<sequence>MISLGGTIGAGLFIGIAEPLTQAGPLGTILAYFAAGLVMLGTMMCLGELATSFPHSGSFQYYAYNFFPSPLLSYTIGWMYWLSWVFALAAGLVAAGIVSHEMWPNIPIWLYCGGYLAVLTLVNMLSAGAFGEFEYWLAGIKVFAIVFFIACGIWLISDKASTTEWVPTLRVEGELFPFGIAPIFQCMAIVVYSFQGAELVGNVASEAPHPEQALPKIIRTIGIRIILFYILAVTVLAILNPSGWVKSSDSGPFVEVFREIGLPGSEDFMKLVILSASLSAVNSAIFACSRMFWSMAQSGMTPAFFKKLSVNGVPRRAIWFCAALSLVCIFTQFINARRFFLFLVASTAQVGCVAWIVICACQLKYRALVNSGLEPYLQSTYRVRWHPWTGVIVITANVLIIVSGWFGTDGFSMFLAEAGLTELVILSYFLFYKSPSDDANQNEASCRR</sequence>
<evidence type="ECO:0000256" key="5">
    <source>
        <dbReference type="ARBA" id="ARBA00023136"/>
    </source>
</evidence>
<evidence type="ECO:0000259" key="7">
    <source>
        <dbReference type="Pfam" id="PF00324"/>
    </source>
</evidence>
<evidence type="ECO:0000256" key="1">
    <source>
        <dbReference type="ARBA" id="ARBA00004141"/>
    </source>
</evidence>
<dbReference type="AlphaFoldDB" id="S3BLF0"/>
<feature type="transmembrane region" description="Helical" evidence="6">
    <location>
        <begin position="317"/>
        <end position="334"/>
    </location>
</feature>
<dbReference type="GO" id="GO:0016020">
    <property type="term" value="C:membrane"/>
    <property type="evidence" value="ECO:0007669"/>
    <property type="project" value="UniProtKB-SubCell"/>
</dbReference>
<evidence type="ECO:0000313" key="9">
    <source>
        <dbReference type="Proteomes" id="UP000014400"/>
    </source>
</evidence>
<dbReference type="HOGENOM" id="CLU_007946_9_2_4"/>
<dbReference type="FunFam" id="1.20.1740.10:FF:000001">
    <property type="entry name" value="Amino acid permease"/>
    <property type="match status" value="1"/>
</dbReference>
<dbReference type="PANTHER" id="PTHR43495:SF5">
    <property type="entry name" value="GAMMA-AMINOBUTYRIC ACID PERMEASE"/>
    <property type="match status" value="1"/>
</dbReference>
<keyword evidence="3 6" id="KW-0812">Transmembrane</keyword>
<feature type="transmembrane region" description="Helical" evidence="6">
    <location>
        <begin position="385"/>
        <end position="406"/>
    </location>
</feature>
<feature type="transmembrane region" description="Helical" evidence="6">
    <location>
        <begin position="271"/>
        <end position="296"/>
    </location>
</feature>
<feature type="transmembrane region" description="Helical" evidence="6">
    <location>
        <begin position="29"/>
        <end position="50"/>
    </location>
</feature>
<name>S3BLF0_9BURK</name>
<proteinExistence type="predicted"/>
<feature type="transmembrane region" description="Helical" evidence="6">
    <location>
        <begin position="221"/>
        <end position="239"/>
    </location>
</feature>
<dbReference type="EMBL" id="ATCF01000004">
    <property type="protein sequence ID" value="EPE02069.1"/>
    <property type="molecule type" value="Genomic_DNA"/>
</dbReference>
<feature type="transmembrane region" description="Helical" evidence="6">
    <location>
        <begin position="71"/>
        <end position="96"/>
    </location>
</feature>
<gene>
    <name evidence="8" type="ORF">HMPREF1476_00305</name>
</gene>
<reference evidence="8 9" key="1">
    <citation type="submission" date="2013-04" db="EMBL/GenBank/DDBJ databases">
        <title>The Genome Sequence of Sutterella wadsworthensis HGA0223.</title>
        <authorList>
            <consortium name="The Broad Institute Genomics Platform"/>
            <person name="Earl A."/>
            <person name="Ward D."/>
            <person name="Feldgarden M."/>
            <person name="Gevers D."/>
            <person name="Schmidt T.M."/>
            <person name="Dover J."/>
            <person name="Dai D."/>
            <person name="Walker B."/>
            <person name="Young S."/>
            <person name="Zeng Q."/>
            <person name="Gargeya S."/>
            <person name="Fitzgerald M."/>
            <person name="Haas B."/>
            <person name="Abouelleil A."/>
            <person name="Allen A.W."/>
            <person name="Alvarado L."/>
            <person name="Arachchi H.M."/>
            <person name="Berlin A.M."/>
            <person name="Chapman S.B."/>
            <person name="Gainer-Dewar J."/>
            <person name="Goldberg J."/>
            <person name="Griggs A."/>
            <person name="Gujja S."/>
            <person name="Hansen M."/>
            <person name="Howarth C."/>
            <person name="Imamovic A."/>
            <person name="Ireland A."/>
            <person name="Larimer J."/>
            <person name="McCowan C."/>
            <person name="Murphy C."/>
            <person name="Pearson M."/>
            <person name="Poon T.W."/>
            <person name="Priest M."/>
            <person name="Roberts A."/>
            <person name="Saif S."/>
            <person name="Shea T."/>
            <person name="Sisk P."/>
            <person name="Sykes S."/>
            <person name="Wortman J."/>
            <person name="Nusbaum C."/>
            <person name="Birren B."/>
        </authorList>
    </citation>
    <scope>NUCLEOTIDE SEQUENCE [LARGE SCALE GENOMIC DNA]</scope>
    <source>
        <strain evidence="8 9">HGA0223</strain>
    </source>
</reference>